<gene>
    <name evidence="1" type="ORF">RY831_31370</name>
</gene>
<evidence type="ECO:0000313" key="2">
    <source>
        <dbReference type="Proteomes" id="UP001352263"/>
    </source>
</evidence>
<dbReference type="EMBL" id="JAWIIV010000064">
    <property type="protein sequence ID" value="MEC4723629.1"/>
    <property type="molecule type" value="Genomic_DNA"/>
</dbReference>
<dbReference type="RefSeq" id="WP_326510239.1">
    <property type="nucleotide sequence ID" value="NZ_JAWIIV010000064.1"/>
</dbReference>
<proteinExistence type="predicted"/>
<dbReference type="Proteomes" id="UP001352263">
    <property type="component" value="Unassembled WGS sequence"/>
</dbReference>
<comment type="caution">
    <text evidence="1">The sequence shown here is derived from an EMBL/GenBank/DDBJ whole genome shotgun (WGS) entry which is preliminary data.</text>
</comment>
<protein>
    <submittedName>
        <fullName evidence="1">Uncharacterized protein</fullName>
    </submittedName>
</protein>
<organism evidence="1 2">
    <name type="scientific">Noviherbaspirillum album</name>
    <dbReference type="NCBI Taxonomy" id="3080276"/>
    <lineage>
        <taxon>Bacteria</taxon>
        <taxon>Pseudomonadati</taxon>
        <taxon>Pseudomonadota</taxon>
        <taxon>Betaproteobacteria</taxon>
        <taxon>Burkholderiales</taxon>
        <taxon>Oxalobacteraceae</taxon>
        <taxon>Noviherbaspirillum</taxon>
    </lineage>
</organism>
<sequence length="102" mass="11714">MKLFEVYKLHAAKERLAAAVIPIAERHRTAGRVLTWRLIHEIEKEALATLKEAGDLEWDYVRMATSSEWGYVPRINQPADLDGYDELPVALTTIHRAYNVCH</sequence>
<name>A0ABU6JKF6_9BURK</name>
<reference evidence="1 2" key="1">
    <citation type="submission" date="2023-10" db="EMBL/GenBank/DDBJ databases">
        <title>Noviherbaspirillum sp. CPCC 100848 genome assembly.</title>
        <authorList>
            <person name="Li X.Y."/>
            <person name="Fang X.M."/>
        </authorList>
    </citation>
    <scope>NUCLEOTIDE SEQUENCE [LARGE SCALE GENOMIC DNA]</scope>
    <source>
        <strain evidence="1 2">CPCC 100848</strain>
    </source>
</reference>
<accession>A0ABU6JKF6</accession>
<evidence type="ECO:0000313" key="1">
    <source>
        <dbReference type="EMBL" id="MEC4723629.1"/>
    </source>
</evidence>
<keyword evidence="2" id="KW-1185">Reference proteome</keyword>